<dbReference type="AlphaFoldDB" id="A0A1G7HAL5"/>
<evidence type="ECO:0008006" key="6">
    <source>
        <dbReference type="Google" id="ProtNLM"/>
    </source>
</evidence>
<accession>A0A1G7HAL5</accession>
<keyword evidence="5" id="KW-1185">Reference proteome</keyword>
<dbReference type="PANTHER" id="PTHR48107:SF16">
    <property type="entry name" value="NADPH-DEPENDENT ALDEHYDE REDUCTASE 1, CHLOROPLASTIC"/>
    <property type="match status" value="1"/>
</dbReference>
<evidence type="ECO:0000256" key="2">
    <source>
        <dbReference type="ARBA" id="ARBA00023002"/>
    </source>
</evidence>
<feature type="compositionally biased region" description="Basic and acidic residues" evidence="3">
    <location>
        <begin position="27"/>
        <end position="36"/>
    </location>
</feature>
<dbReference type="FunFam" id="3.40.50.720:FF:000084">
    <property type="entry name" value="Short-chain dehydrogenase reductase"/>
    <property type="match status" value="1"/>
</dbReference>
<keyword evidence="2" id="KW-0560">Oxidoreductase</keyword>
<reference evidence="4 5" key="1">
    <citation type="submission" date="2016-10" db="EMBL/GenBank/DDBJ databases">
        <authorList>
            <person name="de Groot N.N."/>
        </authorList>
    </citation>
    <scope>NUCLEOTIDE SEQUENCE [LARGE SCALE GENOMIC DNA]</scope>
    <source>
        <strain evidence="4 5">47C3B</strain>
    </source>
</reference>
<dbReference type="STRING" id="1391627.SAMN05216464_111140"/>
<evidence type="ECO:0000313" key="5">
    <source>
        <dbReference type="Proteomes" id="UP000199072"/>
    </source>
</evidence>
<dbReference type="SUPFAM" id="SSF51735">
    <property type="entry name" value="NAD(P)-binding Rossmann-fold domains"/>
    <property type="match status" value="1"/>
</dbReference>
<name>A0A1G7HAL5_9SPHI</name>
<dbReference type="Proteomes" id="UP000199072">
    <property type="component" value="Unassembled WGS sequence"/>
</dbReference>
<feature type="region of interest" description="Disordered" evidence="3">
    <location>
        <begin position="16"/>
        <end position="39"/>
    </location>
</feature>
<proteinExistence type="inferred from homology"/>
<dbReference type="Pfam" id="PF13561">
    <property type="entry name" value="adh_short_C2"/>
    <property type="match status" value="1"/>
</dbReference>
<gene>
    <name evidence="4" type="ORF">SAMN05216464_111140</name>
</gene>
<dbReference type="RefSeq" id="WP_240315304.1">
    <property type="nucleotide sequence ID" value="NZ_FNAI01000011.1"/>
</dbReference>
<protein>
    <recommendedName>
        <fullName evidence="6">NAD(P)-dependent dehydrogenase, short-chain alcohol dehydrogenase family</fullName>
    </recommendedName>
</protein>
<dbReference type="PRINTS" id="PR00081">
    <property type="entry name" value="GDHRDH"/>
</dbReference>
<evidence type="ECO:0000256" key="1">
    <source>
        <dbReference type="ARBA" id="ARBA00006484"/>
    </source>
</evidence>
<dbReference type="GO" id="GO:0016614">
    <property type="term" value="F:oxidoreductase activity, acting on CH-OH group of donors"/>
    <property type="evidence" value="ECO:0007669"/>
    <property type="project" value="UniProtKB-ARBA"/>
</dbReference>
<dbReference type="EMBL" id="FNAI01000011">
    <property type="protein sequence ID" value="SDE97425.1"/>
    <property type="molecule type" value="Genomic_DNA"/>
</dbReference>
<dbReference type="PROSITE" id="PS00061">
    <property type="entry name" value="ADH_SHORT"/>
    <property type="match status" value="1"/>
</dbReference>
<evidence type="ECO:0000256" key="3">
    <source>
        <dbReference type="SAM" id="MobiDB-lite"/>
    </source>
</evidence>
<dbReference type="InterPro" id="IPR002347">
    <property type="entry name" value="SDR_fam"/>
</dbReference>
<dbReference type="InterPro" id="IPR036291">
    <property type="entry name" value="NAD(P)-bd_dom_sf"/>
</dbReference>
<comment type="similarity">
    <text evidence="1">Belongs to the short-chain dehydrogenases/reductases (SDR) family.</text>
</comment>
<sequence>MTRAVISASAIPQQNQAVPGTFSELQPKPDHGEESYRGSGKLAGRRALITGGDSGIGRAVAIAFAREGADVAISYLNEDSDAQDTAGYIKAEGRKCLLLAGDVAEPSHCQQLISRVVAEFGGLDIIVSNAAFSQEHGSLQEISLEKWDKTFRINIYPLFWLCRAAERCLEPGSCVISTASINAYHPAPQVIAYNCTKGAIQNFTSGLAQLWGKKGIRVNAIAPGPVWTPLIPSSMSPENIKKFGSETPLGRVAQPVELAPACIASVRRSQLYQWRNLASYRWPVGCLIAILWN</sequence>
<dbReference type="Gene3D" id="3.40.50.720">
    <property type="entry name" value="NAD(P)-binding Rossmann-like Domain"/>
    <property type="match status" value="1"/>
</dbReference>
<organism evidence="4 5">
    <name type="scientific">Mucilaginibacter pineti</name>
    <dbReference type="NCBI Taxonomy" id="1391627"/>
    <lineage>
        <taxon>Bacteria</taxon>
        <taxon>Pseudomonadati</taxon>
        <taxon>Bacteroidota</taxon>
        <taxon>Sphingobacteriia</taxon>
        <taxon>Sphingobacteriales</taxon>
        <taxon>Sphingobacteriaceae</taxon>
        <taxon>Mucilaginibacter</taxon>
    </lineage>
</organism>
<dbReference type="PANTHER" id="PTHR48107">
    <property type="entry name" value="NADPH-DEPENDENT ALDEHYDE REDUCTASE-LIKE PROTEIN, CHLOROPLASTIC-RELATED"/>
    <property type="match status" value="1"/>
</dbReference>
<dbReference type="InterPro" id="IPR020904">
    <property type="entry name" value="Sc_DH/Rdtase_CS"/>
</dbReference>
<evidence type="ECO:0000313" key="4">
    <source>
        <dbReference type="EMBL" id="SDE97425.1"/>
    </source>
</evidence>